<evidence type="ECO:0000256" key="1">
    <source>
        <dbReference type="SAM" id="Phobius"/>
    </source>
</evidence>
<feature type="transmembrane region" description="Helical" evidence="1">
    <location>
        <begin position="6"/>
        <end position="26"/>
    </location>
</feature>
<gene>
    <name evidence="2" type="ORF">NBR_LOCUS17811</name>
</gene>
<name>A0A0N4YL53_NIPBR</name>
<keyword evidence="1" id="KW-1133">Transmembrane helix</keyword>
<evidence type="ECO:0000313" key="2">
    <source>
        <dbReference type="EMBL" id="VDL81531.1"/>
    </source>
</evidence>
<keyword evidence="3" id="KW-1185">Reference proteome</keyword>
<organism evidence="4">
    <name type="scientific">Nippostrongylus brasiliensis</name>
    <name type="common">Rat hookworm</name>
    <dbReference type="NCBI Taxonomy" id="27835"/>
    <lineage>
        <taxon>Eukaryota</taxon>
        <taxon>Metazoa</taxon>
        <taxon>Ecdysozoa</taxon>
        <taxon>Nematoda</taxon>
        <taxon>Chromadorea</taxon>
        <taxon>Rhabditida</taxon>
        <taxon>Rhabditina</taxon>
        <taxon>Rhabditomorpha</taxon>
        <taxon>Strongyloidea</taxon>
        <taxon>Heligmosomidae</taxon>
        <taxon>Nippostrongylus</taxon>
    </lineage>
</organism>
<dbReference type="EMBL" id="UYSL01022986">
    <property type="protein sequence ID" value="VDL81531.1"/>
    <property type="molecule type" value="Genomic_DNA"/>
</dbReference>
<feature type="transmembrane region" description="Helical" evidence="1">
    <location>
        <begin position="73"/>
        <end position="91"/>
    </location>
</feature>
<reference evidence="2 3" key="2">
    <citation type="submission" date="2018-11" db="EMBL/GenBank/DDBJ databases">
        <authorList>
            <consortium name="Pathogen Informatics"/>
        </authorList>
    </citation>
    <scope>NUCLEOTIDE SEQUENCE [LARGE SCALE GENOMIC DNA]</scope>
</reference>
<dbReference type="WBParaSite" id="NBR_0001781001-mRNA-1">
    <property type="protein sequence ID" value="NBR_0001781001-mRNA-1"/>
    <property type="gene ID" value="NBR_0001781001"/>
</dbReference>
<dbReference type="AlphaFoldDB" id="A0A0N4YL53"/>
<protein>
    <submittedName>
        <fullName evidence="4">MHYT domain-containing protein</fullName>
    </submittedName>
</protein>
<keyword evidence="1" id="KW-0812">Transmembrane</keyword>
<dbReference type="Proteomes" id="UP000271162">
    <property type="component" value="Unassembled WGS sequence"/>
</dbReference>
<accession>A0A0N4YL53</accession>
<proteinExistence type="predicted"/>
<feature type="transmembrane region" description="Helical" evidence="1">
    <location>
        <begin position="38"/>
        <end position="61"/>
    </location>
</feature>
<keyword evidence="1" id="KW-0472">Membrane</keyword>
<reference evidence="4" key="1">
    <citation type="submission" date="2017-02" db="UniProtKB">
        <authorList>
            <consortium name="WormBaseParasite"/>
        </authorList>
    </citation>
    <scope>IDENTIFICATION</scope>
</reference>
<sequence>MYYNFPIFAVLFLGGGIFQLQFDMYYSRKTVNSLLQSVKCCCLIIFGMCASTVHSTFLAYLEERPCHTYVPREAALMEYFCLASVAMFWLCQLSGLQHIVVVLPSLPADQSAAFSTEYAHP</sequence>
<evidence type="ECO:0000313" key="3">
    <source>
        <dbReference type="Proteomes" id="UP000271162"/>
    </source>
</evidence>
<evidence type="ECO:0000313" key="4">
    <source>
        <dbReference type="WBParaSite" id="NBR_0001781001-mRNA-1"/>
    </source>
</evidence>